<accession>A0A1A9GI67</accession>
<proteinExistence type="predicted"/>
<protein>
    <submittedName>
        <fullName evidence="1">Uncharacterized protein</fullName>
    </submittedName>
</protein>
<evidence type="ECO:0000313" key="1">
    <source>
        <dbReference type="EMBL" id="ANH37934.1"/>
    </source>
</evidence>
<evidence type="ECO:0000313" key="2">
    <source>
        <dbReference type="Proteomes" id="UP000077868"/>
    </source>
</evidence>
<name>A0A1A9GI67_9ACTN</name>
<gene>
    <name evidence="1" type="ORF">I601_1499</name>
</gene>
<organism evidence="1 2">
    <name type="scientific">Nocardioides dokdonensis FR1436</name>
    <dbReference type="NCBI Taxonomy" id="1300347"/>
    <lineage>
        <taxon>Bacteria</taxon>
        <taxon>Bacillati</taxon>
        <taxon>Actinomycetota</taxon>
        <taxon>Actinomycetes</taxon>
        <taxon>Propionibacteriales</taxon>
        <taxon>Nocardioidaceae</taxon>
        <taxon>Nocardioides</taxon>
    </lineage>
</organism>
<dbReference type="AlphaFoldDB" id="A0A1A9GI67"/>
<sequence>MTDRSPLTPPVAPRGVLRAARVLRVALVTATLSVAVGMHVQAAPGTTSDRLDPAAHLDRLMDDNRCSTVGFLDGSLPSAALLRTPRGKLRMVSFARGWAAHEGLLPGTLVAVCLGAHAPAGP</sequence>
<reference evidence="1 2" key="1">
    <citation type="submission" date="2016-03" db="EMBL/GenBank/DDBJ databases">
        <title>Complete genome sequence of a soil Actinobacterium, Nocardioides dokdonensis FR1436.</title>
        <authorList>
            <person name="Kwon S.-K."/>
            <person name="Kim K."/>
            <person name="Kim J.F."/>
        </authorList>
    </citation>
    <scope>NUCLEOTIDE SEQUENCE [LARGE SCALE GENOMIC DNA]</scope>
    <source>
        <strain evidence="1 2">FR1436</strain>
    </source>
</reference>
<dbReference type="OrthoDB" id="3790478at2"/>
<dbReference type="Proteomes" id="UP000077868">
    <property type="component" value="Chromosome"/>
</dbReference>
<keyword evidence="2" id="KW-1185">Reference proteome</keyword>
<dbReference type="KEGG" id="ndk:I601_1499"/>
<dbReference type="PATRIC" id="fig|1300347.3.peg.1498"/>
<dbReference type="EMBL" id="CP015079">
    <property type="protein sequence ID" value="ANH37934.1"/>
    <property type="molecule type" value="Genomic_DNA"/>
</dbReference>
<dbReference type="STRING" id="1300347.I601_1499"/>
<dbReference type="RefSeq" id="WP_068107850.1">
    <property type="nucleotide sequence ID" value="NZ_CP015079.1"/>
</dbReference>